<dbReference type="InterPro" id="IPR054058">
    <property type="entry name" value="HTH_67"/>
</dbReference>
<dbReference type="Proteomes" id="UP001165092">
    <property type="component" value="Unassembled WGS sequence"/>
</dbReference>
<evidence type="ECO:0000313" key="2">
    <source>
        <dbReference type="Proteomes" id="UP001165092"/>
    </source>
</evidence>
<comment type="caution">
    <text evidence="1">The sequence shown here is derived from an EMBL/GenBank/DDBJ whole genome shotgun (WGS) entry which is preliminary data.</text>
</comment>
<evidence type="ECO:0008006" key="3">
    <source>
        <dbReference type="Google" id="ProtNLM"/>
    </source>
</evidence>
<sequence>MSTSAPTAAQARKAWAALEPVHTMIYFAPEASAAYEAIGLEPTVMGYFASRSAPLGAVGAGPVTSAFYNFNPVLVAEAVPRAWTLASPRTVIRTRVKAADTALRSMAEEKVLFSEGLAEAAELARTAALEAGRHSQGRTLFGAYAELEWPEEPHLVLWHAQTLLREFRGDGHLAALLLAGLDPVESLVTHAATGRANARALRVTRAWSTDEWAAATDRLAARGMVASAYDGSTVLTEAGLGQREEIEAHTDSLALAPYAALGSAGCERLITLAAPLVSAIVAAKILPGTRRR</sequence>
<name>A0A9W6P9Z7_9ACTN</name>
<evidence type="ECO:0000313" key="1">
    <source>
        <dbReference type="EMBL" id="GLU50380.1"/>
    </source>
</evidence>
<proteinExistence type="predicted"/>
<dbReference type="Pfam" id="PF21863">
    <property type="entry name" value="HTH_67"/>
    <property type="match status" value="1"/>
</dbReference>
<dbReference type="RefSeq" id="WP_285761912.1">
    <property type="nucleotide sequence ID" value="NZ_BSQG01000014.1"/>
</dbReference>
<organism evidence="1 2">
    <name type="scientific">Nocardiopsis ansamitocini</name>
    <dbReference type="NCBI Taxonomy" id="1670832"/>
    <lineage>
        <taxon>Bacteria</taxon>
        <taxon>Bacillati</taxon>
        <taxon>Actinomycetota</taxon>
        <taxon>Actinomycetes</taxon>
        <taxon>Streptosporangiales</taxon>
        <taxon>Nocardiopsidaceae</taxon>
        <taxon>Nocardiopsis</taxon>
    </lineage>
</organism>
<dbReference type="NCBIfam" id="NF047719">
    <property type="entry name" value="SCO6745_fam_HTH"/>
    <property type="match status" value="1"/>
</dbReference>
<keyword evidence="2" id="KW-1185">Reference proteome</keyword>
<accession>A0A9W6P9Z7</accession>
<gene>
    <name evidence="1" type="ORF">Nans01_47310</name>
</gene>
<dbReference type="AlphaFoldDB" id="A0A9W6P9Z7"/>
<protein>
    <recommendedName>
        <fullName evidence="3">SalK</fullName>
    </recommendedName>
</protein>
<reference evidence="1" key="1">
    <citation type="submission" date="2023-02" db="EMBL/GenBank/DDBJ databases">
        <title>Nocardiopsis ansamitocini NBRC 112285.</title>
        <authorList>
            <person name="Ichikawa N."/>
            <person name="Sato H."/>
            <person name="Tonouchi N."/>
        </authorList>
    </citation>
    <scope>NUCLEOTIDE SEQUENCE</scope>
    <source>
        <strain evidence="1">NBRC 112285</strain>
    </source>
</reference>
<dbReference type="EMBL" id="BSQG01000014">
    <property type="protein sequence ID" value="GLU50380.1"/>
    <property type="molecule type" value="Genomic_DNA"/>
</dbReference>